<feature type="domain" description="TIR" evidence="5">
    <location>
        <begin position="18"/>
        <end position="165"/>
    </location>
</feature>
<name>A0A9Q0KUP3_9MAGN</name>
<dbReference type="SUPFAM" id="SSF52200">
    <property type="entry name" value="Toll/Interleukin receptor TIR domain"/>
    <property type="match status" value="1"/>
</dbReference>
<dbReference type="OrthoDB" id="6160824at2759"/>
<evidence type="ECO:0000259" key="5">
    <source>
        <dbReference type="PROSITE" id="PS50104"/>
    </source>
</evidence>
<protein>
    <recommendedName>
        <fullName evidence="1">ADP-ribosyl cyclase/cyclic ADP-ribose hydrolase</fullName>
        <ecNumber evidence="1">3.2.2.6</ecNumber>
    </recommendedName>
</protein>
<comment type="catalytic activity">
    <reaction evidence="4">
        <text>NAD(+) + H2O = ADP-D-ribose + nicotinamide + H(+)</text>
        <dbReference type="Rhea" id="RHEA:16301"/>
        <dbReference type="ChEBI" id="CHEBI:15377"/>
        <dbReference type="ChEBI" id="CHEBI:15378"/>
        <dbReference type="ChEBI" id="CHEBI:17154"/>
        <dbReference type="ChEBI" id="CHEBI:57540"/>
        <dbReference type="ChEBI" id="CHEBI:57967"/>
        <dbReference type="EC" id="3.2.2.6"/>
    </reaction>
    <physiologicalReaction direction="left-to-right" evidence="4">
        <dbReference type="Rhea" id="RHEA:16302"/>
    </physiologicalReaction>
</comment>
<dbReference type="Pfam" id="PF01582">
    <property type="entry name" value="TIR"/>
    <property type="match status" value="1"/>
</dbReference>
<evidence type="ECO:0000313" key="6">
    <source>
        <dbReference type="EMBL" id="KAJ4976939.1"/>
    </source>
</evidence>
<proteinExistence type="predicted"/>
<dbReference type="GO" id="GO:0061809">
    <property type="term" value="F:NAD+ nucleosidase activity, cyclic ADP-ribose generating"/>
    <property type="evidence" value="ECO:0007669"/>
    <property type="project" value="UniProtKB-EC"/>
</dbReference>
<evidence type="ECO:0000313" key="7">
    <source>
        <dbReference type="Proteomes" id="UP001141806"/>
    </source>
</evidence>
<dbReference type="GO" id="GO:0007165">
    <property type="term" value="P:signal transduction"/>
    <property type="evidence" value="ECO:0007669"/>
    <property type="project" value="InterPro"/>
</dbReference>
<dbReference type="InterPro" id="IPR035897">
    <property type="entry name" value="Toll_tir_struct_dom_sf"/>
</dbReference>
<evidence type="ECO:0000256" key="2">
    <source>
        <dbReference type="ARBA" id="ARBA00022801"/>
    </source>
</evidence>
<dbReference type="InterPro" id="IPR000157">
    <property type="entry name" value="TIR_dom"/>
</dbReference>
<evidence type="ECO:0000256" key="1">
    <source>
        <dbReference type="ARBA" id="ARBA00011982"/>
    </source>
</evidence>
<dbReference type="PROSITE" id="PS50104">
    <property type="entry name" value="TIR"/>
    <property type="match status" value="1"/>
</dbReference>
<dbReference type="PANTHER" id="PTHR32009">
    <property type="entry name" value="TMV RESISTANCE PROTEIN N-LIKE"/>
    <property type="match status" value="1"/>
</dbReference>
<dbReference type="Gene3D" id="3.40.50.10140">
    <property type="entry name" value="Toll/interleukin-1 receptor homology (TIR) domain"/>
    <property type="match status" value="1"/>
</dbReference>
<dbReference type="AlphaFoldDB" id="A0A9Q0KUP3"/>
<dbReference type="EMBL" id="JAMYWD010000003">
    <property type="protein sequence ID" value="KAJ4976939.1"/>
    <property type="molecule type" value="Genomic_DNA"/>
</dbReference>
<dbReference type="SMART" id="SM00255">
    <property type="entry name" value="TIR"/>
    <property type="match status" value="1"/>
</dbReference>
<dbReference type="EC" id="3.2.2.6" evidence="1"/>
<evidence type="ECO:0000256" key="4">
    <source>
        <dbReference type="ARBA" id="ARBA00047304"/>
    </source>
</evidence>
<accession>A0A9Q0KUP3</accession>
<dbReference type="PANTHER" id="PTHR32009:SF39">
    <property type="entry name" value="TIR DOMAIN-CONTAINING PROTEIN"/>
    <property type="match status" value="1"/>
</dbReference>
<dbReference type="Proteomes" id="UP001141806">
    <property type="component" value="Unassembled WGS sequence"/>
</dbReference>
<keyword evidence="7" id="KW-1185">Reference proteome</keyword>
<evidence type="ECO:0000256" key="3">
    <source>
        <dbReference type="ARBA" id="ARBA00023027"/>
    </source>
</evidence>
<organism evidence="6 7">
    <name type="scientific">Protea cynaroides</name>
    <dbReference type="NCBI Taxonomy" id="273540"/>
    <lineage>
        <taxon>Eukaryota</taxon>
        <taxon>Viridiplantae</taxon>
        <taxon>Streptophyta</taxon>
        <taxon>Embryophyta</taxon>
        <taxon>Tracheophyta</taxon>
        <taxon>Spermatophyta</taxon>
        <taxon>Magnoliopsida</taxon>
        <taxon>Proteales</taxon>
        <taxon>Proteaceae</taxon>
        <taxon>Protea</taxon>
    </lineage>
</organism>
<comment type="caution">
    <text evidence="6">The sequence shown here is derived from an EMBL/GenBank/DDBJ whole genome shotgun (WGS) entry which is preliminary data.</text>
</comment>
<keyword evidence="2" id="KW-0378">Hydrolase</keyword>
<keyword evidence="3" id="KW-0520">NAD</keyword>
<gene>
    <name evidence="6" type="ORF">NE237_002045</name>
</gene>
<sequence length="165" mass="18983">MATLDRTSSSAVFSTGSSTYDVFVSFRGDTRYNFTSFLIRALKNRGINVFSDTKDLWNGEAIDPALLRAIEGSKIFIPVFSKDYANSEWCLLEIAQIFQRHRSNHQKILSIYFKVVPNDVQNQEGSFKEAFLKHEKNFEPHIVEGWREALREIGKLRGEVIDKKT</sequence>
<reference evidence="6" key="1">
    <citation type="journal article" date="2023" name="Plant J.">
        <title>The genome of the king protea, Protea cynaroides.</title>
        <authorList>
            <person name="Chang J."/>
            <person name="Duong T.A."/>
            <person name="Schoeman C."/>
            <person name="Ma X."/>
            <person name="Roodt D."/>
            <person name="Barker N."/>
            <person name="Li Z."/>
            <person name="Van de Peer Y."/>
            <person name="Mizrachi E."/>
        </authorList>
    </citation>
    <scope>NUCLEOTIDE SEQUENCE</scope>
    <source>
        <tissue evidence="6">Young leaves</tissue>
    </source>
</reference>